<proteinExistence type="predicted"/>
<dbReference type="eggNOG" id="COG2814">
    <property type="taxonomic scope" value="Bacteria"/>
</dbReference>
<name>K6WB99_9MICO</name>
<evidence type="ECO:0000256" key="3">
    <source>
        <dbReference type="ARBA" id="ARBA00022475"/>
    </source>
</evidence>
<feature type="transmembrane region" description="Helical" evidence="7">
    <location>
        <begin position="146"/>
        <end position="169"/>
    </location>
</feature>
<feature type="transmembrane region" description="Helical" evidence="7">
    <location>
        <begin position="12"/>
        <end position="34"/>
    </location>
</feature>
<dbReference type="InterPro" id="IPR020846">
    <property type="entry name" value="MFS_dom"/>
</dbReference>
<accession>K6WB99</accession>
<evidence type="ECO:0000256" key="5">
    <source>
        <dbReference type="ARBA" id="ARBA00022989"/>
    </source>
</evidence>
<dbReference type="InterPro" id="IPR036259">
    <property type="entry name" value="MFS_trans_sf"/>
</dbReference>
<reference evidence="9 10" key="1">
    <citation type="submission" date="2012-08" db="EMBL/GenBank/DDBJ databases">
        <title>Whole genome shotgun sequence of Kineosphaera limosa NBRC 100340.</title>
        <authorList>
            <person name="Yoshida I."/>
            <person name="Isaki S."/>
            <person name="Hosoyama A."/>
            <person name="Tsuchikane K."/>
            <person name="Katsumata H."/>
            <person name="Ando Y."/>
            <person name="Ohji S."/>
            <person name="Hamada M."/>
            <person name="Tamura T."/>
            <person name="Yamazoe A."/>
            <person name="Yamazaki S."/>
            <person name="Fujita N."/>
        </authorList>
    </citation>
    <scope>NUCLEOTIDE SEQUENCE [LARGE SCALE GENOMIC DNA]</scope>
    <source>
        <strain evidence="9 10">NBRC 100340</strain>
    </source>
</reference>
<dbReference type="AlphaFoldDB" id="K6WB99"/>
<feature type="transmembrane region" description="Helical" evidence="7">
    <location>
        <begin position="118"/>
        <end position="140"/>
    </location>
</feature>
<keyword evidence="6 7" id="KW-0472">Membrane</keyword>
<feature type="transmembrane region" description="Helical" evidence="7">
    <location>
        <begin position="206"/>
        <end position="231"/>
    </location>
</feature>
<comment type="caution">
    <text evidence="9">The sequence shown here is derived from an EMBL/GenBank/DDBJ whole genome shotgun (WGS) entry which is preliminary data.</text>
</comment>
<evidence type="ECO:0000313" key="10">
    <source>
        <dbReference type="Proteomes" id="UP000008366"/>
    </source>
</evidence>
<evidence type="ECO:0000313" key="9">
    <source>
        <dbReference type="EMBL" id="GAB96510.1"/>
    </source>
</evidence>
<dbReference type="PANTHER" id="PTHR42718">
    <property type="entry name" value="MAJOR FACILITATOR SUPERFAMILY MULTIDRUG TRANSPORTER MFSC"/>
    <property type="match status" value="1"/>
</dbReference>
<dbReference type="GO" id="GO:0022857">
    <property type="term" value="F:transmembrane transporter activity"/>
    <property type="evidence" value="ECO:0007669"/>
    <property type="project" value="InterPro"/>
</dbReference>
<dbReference type="Proteomes" id="UP000008366">
    <property type="component" value="Unassembled WGS sequence"/>
</dbReference>
<dbReference type="Pfam" id="PF07690">
    <property type="entry name" value="MFS_1"/>
    <property type="match status" value="1"/>
</dbReference>
<feature type="transmembrane region" description="Helical" evidence="7">
    <location>
        <begin position="280"/>
        <end position="299"/>
    </location>
</feature>
<dbReference type="GO" id="GO:0005886">
    <property type="term" value="C:plasma membrane"/>
    <property type="evidence" value="ECO:0007669"/>
    <property type="project" value="UniProtKB-SubCell"/>
</dbReference>
<keyword evidence="4 7" id="KW-0812">Transmembrane</keyword>
<sequence length="314" mass="32547">MLGGILLALGDWRWVFLINVPLCLVGIVAAWRVLPADPEATGPRPGLDALGFALLVPGITAVVYGFSQFSEAQSPALAWGALAVGALLVAGFVLWALRRGERALIDLTLLARRNIGSSTLMMFLLGVTLFGGMFLLPLYWQMERGQGVLAAALLLIPQGIGSLLTRLVIARVVERLGARTTTMASFLLVGVATLPFAFAGEHTSEVLLGATLLVRGLGLGALMVPIMANAFEQLEPEAVAQVSMQTRIMQQLGGALGTAVAAVILAALTTSVGLETAFRISFAVSVAGCVIAAVASLTMTSGTSRTPAHASAAA</sequence>
<feature type="domain" description="Major facilitator superfamily (MFS) profile" evidence="8">
    <location>
        <begin position="1"/>
        <end position="304"/>
    </location>
</feature>
<keyword evidence="10" id="KW-1185">Reference proteome</keyword>
<evidence type="ECO:0000259" key="8">
    <source>
        <dbReference type="PROSITE" id="PS50850"/>
    </source>
</evidence>
<evidence type="ECO:0000256" key="1">
    <source>
        <dbReference type="ARBA" id="ARBA00004651"/>
    </source>
</evidence>
<keyword evidence="2" id="KW-0813">Transport</keyword>
<evidence type="ECO:0000256" key="2">
    <source>
        <dbReference type="ARBA" id="ARBA00022448"/>
    </source>
</evidence>
<feature type="transmembrane region" description="Helical" evidence="7">
    <location>
        <begin position="46"/>
        <end position="66"/>
    </location>
</feature>
<dbReference type="InterPro" id="IPR011701">
    <property type="entry name" value="MFS"/>
</dbReference>
<dbReference type="OrthoDB" id="7375466at2"/>
<dbReference type="PANTHER" id="PTHR42718:SF46">
    <property type="entry name" value="BLR6921 PROTEIN"/>
    <property type="match status" value="1"/>
</dbReference>
<feature type="transmembrane region" description="Helical" evidence="7">
    <location>
        <begin position="78"/>
        <end position="97"/>
    </location>
</feature>
<dbReference type="PROSITE" id="PS50850">
    <property type="entry name" value="MFS"/>
    <property type="match status" value="1"/>
</dbReference>
<protein>
    <submittedName>
        <fullName evidence="9">Putative drug resistance transporter</fullName>
    </submittedName>
</protein>
<evidence type="ECO:0000256" key="6">
    <source>
        <dbReference type="ARBA" id="ARBA00023136"/>
    </source>
</evidence>
<dbReference type="EMBL" id="BAHD01000040">
    <property type="protein sequence ID" value="GAB96510.1"/>
    <property type="molecule type" value="Genomic_DNA"/>
</dbReference>
<comment type="subcellular location">
    <subcellularLocation>
        <location evidence="1">Cell membrane</location>
        <topology evidence="1">Multi-pass membrane protein</topology>
    </subcellularLocation>
</comment>
<keyword evidence="5 7" id="KW-1133">Transmembrane helix</keyword>
<dbReference type="RefSeq" id="WP_006593042.1">
    <property type="nucleotide sequence ID" value="NZ_BAHD01000040.1"/>
</dbReference>
<dbReference type="Gene3D" id="1.20.1250.20">
    <property type="entry name" value="MFS general substrate transporter like domains"/>
    <property type="match status" value="1"/>
</dbReference>
<evidence type="ECO:0000256" key="4">
    <source>
        <dbReference type="ARBA" id="ARBA00022692"/>
    </source>
</evidence>
<feature type="transmembrane region" description="Helical" evidence="7">
    <location>
        <begin position="181"/>
        <end position="200"/>
    </location>
</feature>
<organism evidence="9 10">
    <name type="scientific">Kineosphaera limosa NBRC 100340</name>
    <dbReference type="NCBI Taxonomy" id="1184609"/>
    <lineage>
        <taxon>Bacteria</taxon>
        <taxon>Bacillati</taxon>
        <taxon>Actinomycetota</taxon>
        <taxon>Actinomycetes</taxon>
        <taxon>Micrococcales</taxon>
        <taxon>Dermatophilaceae</taxon>
        <taxon>Kineosphaera</taxon>
    </lineage>
</organism>
<evidence type="ECO:0000256" key="7">
    <source>
        <dbReference type="SAM" id="Phobius"/>
    </source>
</evidence>
<gene>
    <name evidence="9" type="ORF">KILIM_040_00200</name>
</gene>
<dbReference type="SUPFAM" id="SSF103473">
    <property type="entry name" value="MFS general substrate transporter"/>
    <property type="match status" value="1"/>
</dbReference>
<dbReference type="STRING" id="1184609.KILIM_040_00200"/>
<feature type="transmembrane region" description="Helical" evidence="7">
    <location>
        <begin position="252"/>
        <end position="274"/>
    </location>
</feature>
<keyword evidence="3" id="KW-1003">Cell membrane</keyword>